<feature type="domain" description="S1 motif" evidence="6">
    <location>
        <begin position="37"/>
        <end position="141"/>
    </location>
</feature>
<dbReference type="GO" id="GO:0016787">
    <property type="term" value="F:hydrolase activity"/>
    <property type="evidence" value="ECO:0007669"/>
    <property type="project" value="UniProtKB-KW"/>
</dbReference>
<evidence type="ECO:0000256" key="1">
    <source>
        <dbReference type="ARBA" id="ARBA00001946"/>
    </source>
</evidence>
<dbReference type="InterPro" id="IPR019307">
    <property type="entry name" value="RNA-bd_AU-1/RNase_E/G"/>
</dbReference>
<keyword evidence="3" id="KW-0378">Hydrolase</keyword>
<evidence type="ECO:0000313" key="7">
    <source>
        <dbReference type="EMBL" id="SBV96935.1"/>
    </source>
</evidence>
<comment type="cofactor">
    <cofactor evidence="1">
        <name>Mg(2+)</name>
        <dbReference type="ChEBI" id="CHEBI:18420"/>
    </cofactor>
</comment>
<dbReference type="GO" id="GO:0005737">
    <property type="term" value="C:cytoplasm"/>
    <property type="evidence" value="ECO:0007669"/>
    <property type="project" value="TreeGrafter"/>
</dbReference>
<dbReference type="SMART" id="SM00316">
    <property type="entry name" value="S1"/>
    <property type="match status" value="1"/>
</dbReference>
<dbReference type="InterPro" id="IPR012340">
    <property type="entry name" value="NA-bd_OB-fold"/>
</dbReference>
<dbReference type="PANTHER" id="PTHR30001">
    <property type="entry name" value="RIBONUCLEASE"/>
    <property type="match status" value="1"/>
</dbReference>
<sequence>MNSELVVDVQPNEVSIAVLEDKKLVELQKEGRDASYAVGNIYAGKVKKLMPGLNAAFVDIGYKKDAFLHYLDLGAQFKSVDKFYKQALADKKKFPNISKMKLENDIDKDGSISDILKPGQEILVQIAKEPISTKGPRLTSELSLAGRFLVVIPFNDKVSVSQKIKSKEERARLRQLIQSIKPKNFGVIVRTVAEGKKVADLDTELKTLVKRWDDNLPKIQKSKLPTLVFEETGRIVALLRDVFNPSFQEIHVNDPDTCNQIKDYISFIAPEKKNIVKQYDGDLTIFDNFGVTKQIKALFGKTVTFRNGAYLIIEHTEALHVIDVNSGNRSKNPEAGQENNAWEVNSAAAEEITRQLRLRDMGGIIVIDFIDMTEGEHRSQLITRMQELMANDRAKHNILPLSKFGLMQITRQRVRPEMEITTTEICPNCFGKGEIRPSILFTDTLRMKISYLVKDLKVKKFTLHVHPYVAAFINQGLVSLKWQWKWRYSMGINILPNQNLALLEYHFYDENKEEIDMKQEFEVK</sequence>
<dbReference type="InterPro" id="IPR003029">
    <property type="entry name" value="S1_domain"/>
</dbReference>
<evidence type="ECO:0000256" key="4">
    <source>
        <dbReference type="ARBA" id="ARBA00022842"/>
    </source>
</evidence>
<dbReference type="AlphaFoldDB" id="A0A212JCF7"/>
<dbReference type="RefSeq" id="WP_296940031.1">
    <property type="nucleotide sequence ID" value="NZ_LT599032.1"/>
</dbReference>
<evidence type="ECO:0000256" key="5">
    <source>
        <dbReference type="ARBA" id="ARBA00022884"/>
    </source>
</evidence>
<dbReference type="GO" id="GO:0006364">
    <property type="term" value="P:rRNA processing"/>
    <property type="evidence" value="ECO:0007669"/>
    <property type="project" value="TreeGrafter"/>
</dbReference>
<dbReference type="CDD" id="cd04453">
    <property type="entry name" value="S1_RNase_E"/>
    <property type="match status" value="1"/>
</dbReference>
<dbReference type="EMBL" id="FLUM01000001">
    <property type="protein sequence ID" value="SBV96935.1"/>
    <property type="molecule type" value="Genomic_DNA"/>
</dbReference>
<reference evidence="7" key="1">
    <citation type="submission" date="2016-04" db="EMBL/GenBank/DDBJ databases">
        <authorList>
            <person name="Evans L.H."/>
            <person name="Alamgir A."/>
            <person name="Owens N."/>
            <person name="Weber N.D."/>
            <person name="Virtaneva K."/>
            <person name="Barbian K."/>
            <person name="Babar A."/>
            <person name="Rosenke K."/>
        </authorList>
    </citation>
    <scope>NUCLEOTIDE SEQUENCE</scope>
    <source>
        <strain evidence="7">86-1</strain>
    </source>
</reference>
<evidence type="ECO:0000259" key="6">
    <source>
        <dbReference type="SMART" id="SM00316"/>
    </source>
</evidence>
<dbReference type="GO" id="GO:0003723">
    <property type="term" value="F:RNA binding"/>
    <property type="evidence" value="ECO:0007669"/>
    <property type="project" value="UniProtKB-KW"/>
</dbReference>
<protein>
    <recommendedName>
        <fullName evidence="6">S1 motif domain-containing protein</fullName>
    </recommendedName>
</protein>
<dbReference type="PANTHER" id="PTHR30001:SF0">
    <property type="entry name" value="RIBONUCLEASE G"/>
    <property type="match status" value="1"/>
</dbReference>
<evidence type="ECO:0000256" key="3">
    <source>
        <dbReference type="ARBA" id="ARBA00022801"/>
    </source>
</evidence>
<dbReference type="Pfam" id="PF10150">
    <property type="entry name" value="RNase_E_G"/>
    <property type="match status" value="1"/>
</dbReference>
<keyword evidence="2" id="KW-0479">Metal-binding</keyword>
<dbReference type="GO" id="GO:0046872">
    <property type="term" value="F:metal ion binding"/>
    <property type="evidence" value="ECO:0007669"/>
    <property type="project" value="UniProtKB-KW"/>
</dbReference>
<dbReference type="SUPFAM" id="SSF50249">
    <property type="entry name" value="Nucleic acid-binding proteins"/>
    <property type="match status" value="1"/>
</dbReference>
<dbReference type="InterPro" id="IPR004659">
    <property type="entry name" value="RNase_E/G"/>
</dbReference>
<evidence type="ECO:0000256" key="2">
    <source>
        <dbReference type="ARBA" id="ARBA00022723"/>
    </source>
</evidence>
<keyword evidence="4" id="KW-0460">Magnesium</keyword>
<gene>
    <name evidence="7" type="ORF">KL86DYS1_11779</name>
</gene>
<proteinExistence type="predicted"/>
<name>A0A212JCF7_9BACT</name>
<dbReference type="NCBIfam" id="TIGR00757">
    <property type="entry name" value="RNaseEG"/>
    <property type="match status" value="1"/>
</dbReference>
<organism evidence="7">
    <name type="scientific">uncultured Dysgonomonas sp</name>
    <dbReference type="NCBI Taxonomy" id="206096"/>
    <lineage>
        <taxon>Bacteria</taxon>
        <taxon>Pseudomonadati</taxon>
        <taxon>Bacteroidota</taxon>
        <taxon>Bacteroidia</taxon>
        <taxon>Bacteroidales</taxon>
        <taxon>Dysgonomonadaceae</taxon>
        <taxon>Dysgonomonas</taxon>
        <taxon>environmental samples</taxon>
    </lineage>
</organism>
<dbReference type="GO" id="GO:0004540">
    <property type="term" value="F:RNA nuclease activity"/>
    <property type="evidence" value="ECO:0007669"/>
    <property type="project" value="InterPro"/>
</dbReference>
<dbReference type="Gene3D" id="2.40.50.140">
    <property type="entry name" value="Nucleic acid-binding proteins"/>
    <property type="match status" value="1"/>
</dbReference>
<keyword evidence="5" id="KW-0694">RNA-binding</keyword>
<accession>A0A212JCF7</accession>